<name>A0ABN9KQT9_9NEOB</name>
<reference evidence="2" key="1">
    <citation type="submission" date="2023-07" db="EMBL/GenBank/DDBJ databases">
        <authorList>
            <person name="Stuckert A."/>
        </authorList>
    </citation>
    <scope>NUCLEOTIDE SEQUENCE</scope>
</reference>
<evidence type="ECO:0000256" key="1">
    <source>
        <dbReference type="SAM" id="MobiDB-lite"/>
    </source>
</evidence>
<dbReference type="Proteomes" id="UP001176940">
    <property type="component" value="Unassembled WGS sequence"/>
</dbReference>
<keyword evidence="3" id="KW-1185">Reference proteome</keyword>
<comment type="caution">
    <text evidence="2">The sequence shown here is derived from an EMBL/GenBank/DDBJ whole genome shotgun (WGS) entry which is preliminary data.</text>
</comment>
<sequence>MLQPTPSSKAHQELLLETDSKSLRSVNGSREEEIAAPRWCRAPRPPVTSATIRKKMPGCSGEESSMNGRRCTRRRRSKLSGGQTAMLAFPETTGSSPSLLPVSGIGCDVDITSIVQQPIGELCHPEGGSILSTLAEQRSSLVAMQSTCSQYHNQCQAMGVVVETSYWIRGRNLSGKGSPTTSVQSYGNYYAMPRICQLKSSIPIY</sequence>
<feature type="region of interest" description="Disordered" evidence="1">
    <location>
        <begin position="1"/>
        <end position="34"/>
    </location>
</feature>
<feature type="compositionally biased region" description="Basic and acidic residues" evidence="1">
    <location>
        <begin position="10"/>
        <end position="22"/>
    </location>
</feature>
<protein>
    <submittedName>
        <fullName evidence="2">Uncharacterized protein</fullName>
    </submittedName>
</protein>
<proteinExistence type="predicted"/>
<gene>
    <name evidence="2" type="ORF">RIMI_LOCUS1210947</name>
</gene>
<evidence type="ECO:0000313" key="2">
    <source>
        <dbReference type="EMBL" id="CAJ0920196.1"/>
    </source>
</evidence>
<evidence type="ECO:0000313" key="3">
    <source>
        <dbReference type="Proteomes" id="UP001176940"/>
    </source>
</evidence>
<dbReference type="EMBL" id="CAUEEQ010001558">
    <property type="protein sequence ID" value="CAJ0920196.1"/>
    <property type="molecule type" value="Genomic_DNA"/>
</dbReference>
<feature type="region of interest" description="Disordered" evidence="1">
    <location>
        <begin position="50"/>
        <end position="82"/>
    </location>
</feature>
<accession>A0ABN9KQT9</accession>
<organism evidence="2 3">
    <name type="scientific">Ranitomeya imitator</name>
    <name type="common">mimic poison frog</name>
    <dbReference type="NCBI Taxonomy" id="111125"/>
    <lineage>
        <taxon>Eukaryota</taxon>
        <taxon>Metazoa</taxon>
        <taxon>Chordata</taxon>
        <taxon>Craniata</taxon>
        <taxon>Vertebrata</taxon>
        <taxon>Euteleostomi</taxon>
        <taxon>Amphibia</taxon>
        <taxon>Batrachia</taxon>
        <taxon>Anura</taxon>
        <taxon>Neobatrachia</taxon>
        <taxon>Hyloidea</taxon>
        <taxon>Dendrobatidae</taxon>
        <taxon>Dendrobatinae</taxon>
        <taxon>Ranitomeya</taxon>
    </lineage>
</organism>